<evidence type="ECO:0000313" key="1">
    <source>
        <dbReference type="EMBL" id="GAA0934916.1"/>
    </source>
</evidence>
<accession>A0ABN1PZH3</accession>
<sequence length="75" mass="8500">MTKWLRLGGKVVPLTRVTDIEIRYVSATSYALYVRFLDPTDNYGVSGHLINGFATKDEAIAGARQLVSDYWQEFN</sequence>
<name>A0ABN1PZH3_9ACTN</name>
<gene>
    <name evidence="1" type="ORF">GCM10009560_42570</name>
</gene>
<comment type="caution">
    <text evidence="1">The sequence shown here is derived from an EMBL/GenBank/DDBJ whole genome shotgun (WGS) entry which is preliminary data.</text>
</comment>
<dbReference type="Proteomes" id="UP001501578">
    <property type="component" value="Unassembled WGS sequence"/>
</dbReference>
<evidence type="ECO:0000313" key="2">
    <source>
        <dbReference type="Proteomes" id="UP001501578"/>
    </source>
</evidence>
<organism evidence="1 2">
    <name type="scientific">Nonomuraea longicatena</name>
    <dbReference type="NCBI Taxonomy" id="83682"/>
    <lineage>
        <taxon>Bacteria</taxon>
        <taxon>Bacillati</taxon>
        <taxon>Actinomycetota</taxon>
        <taxon>Actinomycetes</taxon>
        <taxon>Streptosporangiales</taxon>
        <taxon>Streptosporangiaceae</taxon>
        <taxon>Nonomuraea</taxon>
    </lineage>
</organism>
<keyword evidence="2" id="KW-1185">Reference proteome</keyword>
<reference evidence="1 2" key="1">
    <citation type="journal article" date="2019" name="Int. J. Syst. Evol. Microbiol.">
        <title>The Global Catalogue of Microorganisms (GCM) 10K type strain sequencing project: providing services to taxonomists for standard genome sequencing and annotation.</title>
        <authorList>
            <consortium name="The Broad Institute Genomics Platform"/>
            <consortium name="The Broad Institute Genome Sequencing Center for Infectious Disease"/>
            <person name="Wu L."/>
            <person name="Ma J."/>
        </authorList>
    </citation>
    <scope>NUCLEOTIDE SEQUENCE [LARGE SCALE GENOMIC DNA]</scope>
    <source>
        <strain evidence="1 2">JCM 11136</strain>
    </source>
</reference>
<protein>
    <submittedName>
        <fullName evidence="1">Uncharacterized protein</fullName>
    </submittedName>
</protein>
<proteinExistence type="predicted"/>
<dbReference type="EMBL" id="BAAAHQ010000023">
    <property type="protein sequence ID" value="GAA0934916.1"/>
    <property type="molecule type" value="Genomic_DNA"/>
</dbReference>
<dbReference type="RefSeq" id="WP_343951681.1">
    <property type="nucleotide sequence ID" value="NZ_BAAAHQ010000023.1"/>
</dbReference>